<keyword evidence="2" id="KW-0723">Serine/threonine-protein kinase</keyword>
<dbReference type="InterPro" id="IPR011009">
    <property type="entry name" value="Kinase-like_dom_sf"/>
</dbReference>
<reference evidence="12 13" key="1">
    <citation type="submission" date="2024-09" db="EMBL/GenBank/DDBJ databases">
        <title>Floridaenema gen nov. (Aerosakkonemataceae, Aerosakkonematales ord. nov., Cyanobacteria) from benthic tropical and subtropical fresh waters, with the description of four new species.</title>
        <authorList>
            <person name="Moretto J.A."/>
            <person name="Berthold D.E."/>
            <person name="Lefler F.W."/>
            <person name="Huang I.-S."/>
            <person name="Laughinghouse H. IV."/>
        </authorList>
    </citation>
    <scope>NUCLEOTIDE SEQUENCE [LARGE SCALE GENOMIC DNA]</scope>
    <source>
        <strain evidence="12 13">BLCC-F167</strain>
    </source>
</reference>
<dbReference type="InterPro" id="IPR017441">
    <property type="entry name" value="Protein_kinase_ATP_BS"/>
</dbReference>
<evidence type="ECO:0000256" key="2">
    <source>
        <dbReference type="ARBA" id="ARBA00022527"/>
    </source>
</evidence>
<dbReference type="SUPFAM" id="SSF140869">
    <property type="entry name" value="GUN4-like"/>
    <property type="match status" value="1"/>
</dbReference>
<dbReference type="SUPFAM" id="SSF56112">
    <property type="entry name" value="Protein kinase-like (PK-like)"/>
    <property type="match status" value="1"/>
</dbReference>
<dbReference type="PROSITE" id="PS50011">
    <property type="entry name" value="PROTEIN_KINASE_DOM"/>
    <property type="match status" value="1"/>
</dbReference>
<dbReference type="Gene3D" id="1.25.40.10">
    <property type="entry name" value="Tetratricopeptide repeat domain"/>
    <property type="match status" value="1"/>
</dbReference>
<organism evidence="12 13">
    <name type="scientific">Floridaenema evergladense BLCC-F167</name>
    <dbReference type="NCBI Taxonomy" id="3153639"/>
    <lineage>
        <taxon>Bacteria</taxon>
        <taxon>Bacillati</taxon>
        <taxon>Cyanobacteriota</taxon>
        <taxon>Cyanophyceae</taxon>
        <taxon>Oscillatoriophycideae</taxon>
        <taxon>Aerosakkonematales</taxon>
        <taxon>Aerosakkonemataceae</taxon>
        <taxon>Floridanema</taxon>
        <taxon>Floridanema evergladense</taxon>
    </lineage>
</organism>
<dbReference type="Gene3D" id="3.30.200.20">
    <property type="entry name" value="Phosphorylase Kinase, domain 1"/>
    <property type="match status" value="1"/>
</dbReference>
<evidence type="ECO:0000256" key="5">
    <source>
        <dbReference type="ARBA" id="ARBA00022777"/>
    </source>
</evidence>
<keyword evidence="9" id="KW-0802">TPR repeat</keyword>
<evidence type="ECO:0000313" key="12">
    <source>
        <dbReference type="EMBL" id="MFB2833465.1"/>
    </source>
</evidence>
<dbReference type="PROSITE" id="PS50005">
    <property type="entry name" value="TPR"/>
    <property type="match status" value="2"/>
</dbReference>
<evidence type="ECO:0000256" key="10">
    <source>
        <dbReference type="PROSITE-ProRule" id="PRU10141"/>
    </source>
</evidence>
<evidence type="ECO:0000259" key="11">
    <source>
        <dbReference type="PROSITE" id="PS50011"/>
    </source>
</evidence>
<name>A0ABV4WEF9_9CYAN</name>
<dbReference type="InterPro" id="IPR000719">
    <property type="entry name" value="Prot_kinase_dom"/>
</dbReference>
<dbReference type="SUPFAM" id="SSF48452">
    <property type="entry name" value="TPR-like"/>
    <property type="match status" value="1"/>
</dbReference>
<dbReference type="SMART" id="SM00220">
    <property type="entry name" value="S_TKc"/>
    <property type="match status" value="1"/>
</dbReference>
<evidence type="ECO:0000256" key="8">
    <source>
        <dbReference type="ARBA" id="ARBA00048679"/>
    </source>
</evidence>
<evidence type="ECO:0000256" key="9">
    <source>
        <dbReference type="PROSITE-ProRule" id="PRU00339"/>
    </source>
</evidence>
<sequence length="545" mass="62734">MLYCSNPSCSNPFNPDSNKFCQSCGSQSLNSLFINRFRVLQLLGEGGFGRTYEAIDTHKMNDACVIKQFVPQVEGTAALEKATELFKQEAKRLFDLGEHPQIPRLIAYFEDNKRLYLVQEFIQGQNLLQELHQQGAFSEEKITQLLHELLPVLQFVHERGVIHRDIKPENIMRRQDGKLMLIDFGVSKQATGTVLTKVGTMVGTPGYAPMEQMRGQVFPASDLYSLGVTCIRLLTNCLPDIYDNLYDALNRSWLWKKYLPSTNNVSNQLEQVLDKLIQDSVKERYQSAQEVLQDLESNIYYKQGLENGQRGKYREAIDCFNKVIRINPDNTEAYKFRGIAYCRLGKNQEAIEDFQEAANLYLKQGKTNEYQEVSQRIKELERGNAPQPDNLSSEVGIDYTKLRDLLATGKWKEADQETWIVMLKIAGREKERYLRDKDLLTFPSVDLHTIDQLWVKYSNGRFGFSVTNQIWQSVGGNPNLDNKNWKNFGERVGWRVKGHWKPYEELTFTLTAPIGQLPRAVWSIRVDGRRKRISTLISKLKSSTI</sequence>
<evidence type="ECO:0000256" key="7">
    <source>
        <dbReference type="ARBA" id="ARBA00047899"/>
    </source>
</evidence>
<feature type="domain" description="Protein kinase" evidence="11">
    <location>
        <begin position="37"/>
        <end position="301"/>
    </location>
</feature>
<dbReference type="NCBIfam" id="NF045510">
    <property type="entry name" value="4Cys_prefix_kin"/>
    <property type="match status" value="1"/>
</dbReference>
<dbReference type="InterPro" id="IPR019734">
    <property type="entry name" value="TPR_rpt"/>
</dbReference>
<proteinExistence type="predicted"/>
<dbReference type="PROSITE" id="PS00107">
    <property type="entry name" value="PROTEIN_KINASE_ATP"/>
    <property type="match status" value="1"/>
</dbReference>
<dbReference type="EMBL" id="JBHFNT010000034">
    <property type="protein sequence ID" value="MFB2833465.1"/>
    <property type="molecule type" value="Genomic_DNA"/>
</dbReference>
<dbReference type="Pfam" id="PF00515">
    <property type="entry name" value="TPR_1"/>
    <property type="match status" value="1"/>
</dbReference>
<comment type="caution">
    <text evidence="12">The sequence shown here is derived from an EMBL/GenBank/DDBJ whole genome shotgun (WGS) entry which is preliminary data.</text>
</comment>
<evidence type="ECO:0000256" key="4">
    <source>
        <dbReference type="ARBA" id="ARBA00022741"/>
    </source>
</evidence>
<dbReference type="InterPro" id="IPR037215">
    <property type="entry name" value="GUN4-like_sf"/>
</dbReference>
<dbReference type="Gene3D" id="1.10.10.1770">
    <property type="entry name" value="Gun4-like"/>
    <property type="match status" value="1"/>
</dbReference>
<keyword evidence="13" id="KW-1185">Reference proteome</keyword>
<keyword evidence="3" id="KW-0808">Transferase</keyword>
<gene>
    <name evidence="12" type="ORF">ACE1CA_02930</name>
</gene>
<dbReference type="InterPro" id="IPR008629">
    <property type="entry name" value="GUN4-like"/>
</dbReference>
<keyword evidence="4 10" id="KW-0547">Nucleotide-binding</keyword>
<feature type="repeat" description="TPR" evidence="9">
    <location>
        <begin position="297"/>
        <end position="330"/>
    </location>
</feature>
<dbReference type="Pfam" id="PF05419">
    <property type="entry name" value="GUN4"/>
    <property type="match status" value="1"/>
</dbReference>
<dbReference type="SMART" id="SM00028">
    <property type="entry name" value="TPR"/>
    <property type="match status" value="2"/>
</dbReference>
<dbReference type="PROSITE" id="PS50293">
    <property type="entry name" value="TPR_REGION"/>
    <property type="match status" value="1"/>
</dbReference>
<comment type="catalytic activity">
    <reaction evidence="8">
        <text>L-seryl-[protein] + ATP = O-phospho-L-seryl-[protein] + ADP + H(+)</text>
        <dbReference type="Rhea" id="RHEA:17989"/>
        <dbReference type="Rhea" id="RHEA-COMP:9863"/>
        <dbReference type="Rhea" id="RHEA-COMP:11604"/>
        <dbReference type="ChEBI" id="CHEBI:15378"/>
        <dbReference type="ChEBI" id="CHEBI:29999"/>
        <dbReference type="ChEBI" id="CHEBI:30616"/>
        <dbReference type="ChEBI" id="CHEBI:83421"/>
        <dbReference type="ChEBI" id="CHEBI:456216"/>
        <dbReference type="EC" id="2.7.11.1"/>
    </reaction>
</comment>
<feature type="repeat" description="TPR" evidence="9">
    <location>
        <begin position="331"/>
        <end position="364"/>
    </location>
</feature>
<dbReference type="PANTHER" id="PTHR24363">
    <property type="entry name" value="SERINE/THREONINE PROTEIN KINASE"/>
    <property type="match status" value="1"/>
</dbReference>
<dbReference type="Pfam" id="PF00069">
    <property type="entry name" value="Pkinase"/>
    <property type="match status" value="1"/>
</dbReference>
<dbReference type="PANTHER" id="PTHR24363:SF0">
    <property type="entry name" value="SERINE_THREONINE KINASE LIKE DOMAIN CONTAINING 1"/>
    <property type="match status" value="1"/>
</dbReference>
<accession>A0ABV4WEF9</accession>
<dbReference type="CDD" id="cd16383">
    <property type="entry name" value="GUN4"/>
    <property type="match status" value="1"/>
</dbReference>
<dbReference type="EC" id="2.7.11.1" evidence="1"/>
<dbReference type="Gene3D" id="1.10.510.10">
    <property type="entry name" value="Transferase(Phosphotransferase) domain 1"/>
    <property type="match status" value="1"/>
</dbReference>
<evidence type="ECO:0000256" key="6">
    <source>
        <dbReference type="ARBA" id="ARBA00022840"/>
    </source>
</evidence>
<dbReference type="Proteomes" id="UP001576780">
    <property type="component" value="Unassembled WGS sequence"/>
</dbReference>
<protein>
    <recommendedName>
        <fullName evidence="1">non-specific serine/threonine protein kinase</fullName>
        <ecNumber evidence="1">2.7.11.1</ecNumber>
    </recommendedName>
</protein>
<keyword evidence="5" id="KW-0418">Kinase</keyword>
<dbReference type="InterPro" id="IPR011990">
    <property type="entry name" value="TPR-like_helical_dom_sf"/>
</dbReference>
<evidence type="ECO:0000256" key="1">
    <source>
        <dbReference type="ARBA" id="ARBA00012513"/>
    </source>
</evidence>
<evidence type="ECO:0000313" key="13">
    <source>
        <dbReference type="Proteomes" id="UP001576780"/>
    </source>
</evidence>
<comment type="catalytic activity">
    <reaction evidence="7">
        <text>L-threonyl-[protein] + ATP = O-phospho-L-threonyl-[protein] + ADP + H(+)</text>
        <dbReference type="Rhea" id="RHEA:46608"/>
        <dbReference type="Rhea" id="RHEA-COMP:11060"/>
        <dbReference type="Rhea" id="RHEA-COMP:11605"/>
        <dbReference type="ChEBI" id="CHEBI:15378"/>
        <dbReference type="ChEBI" id="CHEBI:30013"/>
        <dbReference type="ChEBI" id="CHEBI:30616"/>
        <dbReference type="ChEBI" id="CHEBI:61977"/>
        <dbReference type="ChEBI" id="CHEBI:456216"/>
        <dbReference type="EC" id="2.7.11.1"/>
    </reaction>
</comment>
<dbReference type="CDD" id="cd14014">
    <property type="entry name" value="STKc_PknB_like"/>
    <property type="match status" value="1"/>
</dbReference>
<keyword evidence="6 10" id="KW-0067">ATP-binding</keyword>
<dbReference type="RefSeq" id="WP_413275922.1">
    <property type="nucleotide sequence ID" value="NZ_JBHFNT010000034.1"/>
</dbReference>
<feature type="binding site" evidence="10">
    <location>
        <position position="67"/>
    </location>
    <ligand>
        <name>ATP</name>
        <dbReference type="ChEBI" id="CHEBI:30616"/>
    </ligand>
</feature>
<evidence type="ECO:0000256" key="3">
    <source>
        <dbReference type="ARBA" id="ARBA00022679"/>
    </source>
</evidence>